<evidence type="ECO:0000259" key="3">
    <source>
        <dbReference type="Pfam" id="PF13632"/>
    </source>
</evidence>
<organism evidence="5 6">
    <name type="scientific">Tremella mesenterica</name>
    <name type="common">Jelly fungus</name>
    <dbReference type="NCBI Taxonomy" id="5217"/>
    <lineage>
        <taxon>Eukaryota</taxon>
        <taxon>Fungi</taxon>
        <taxon>Dikarya</taxon>
        <taxon>Basidiomycota</taxon>
        <taxon>Agaricomycotina</taxon>
        <taxon>Tremellomycetes</taxon>
        <taxon>Tremellales</taxon>
        <taxon>Tremellaceae</taxon>
        <taxon>Tremella</taxon>
    </lineage>
</organism>
<feature type="region of interest" description="Disordered" evidence="1">
    <location>
        <begin position="1"/>
        <end position="23"/>
    </location>
</feature>
<feature type="transmembrane region" description="Helical" evidence="2">
    <location>
        <begin position="1078"/>
        <end position="1099"/>
    </location>
</feature>
<dbReference type="Gene3D" id="3.90.550.10">
    <property type="entry name" value="Spore Coat Polysaccharide Biosynthesis Protein SpsA, Chain A"/>
    <property type="match status" value="1"/>
</dbReference>
<proteinExistence type="predicted"/>
<keyword evidence="2" id="KW-0812">Transmembrane</keyword>
<dbReference type="Proteomes" id="UP000289152">
    <property type="component" value="Unassembled WGS sequence"/>
</dbReference>
<feature type="transmembrane region" description="Helical" evidence="2">
    <location>
        <begin position="541"/>
        <end position="562"/>
    </location>
</feature>
<feature type="compositionally biased region" description="Basic residues" evidence="1">
    <location>
        <begin position="186"/>
        <end position="203"/>
    </location>
</feature>
<accession>A0A4Q1BVR0</accession>
<dbReference type="PANTHER" id="PTHR35408:SF3">
    <property type="entry name" value="GLYCOSYLTRANSFERASE 2-LIKE DOMAIN-CONTAINING PROTEIN"/>
    <property type="match status" value="1"/>
</dbReference>
<dbReference type="PANTHER" id="PTHR35408">
    <property type="entry name" value="CHROMOSOME 15, WHOLE GENOME SHOTGUN SEQUENCE"/>
    <property type="match status" value="1"/>
</dbReference>
<dbReference type="EMBL" id="SDIL01000003">
    <property type="protein sequence ID" value="RXK42221.1"/>
    <property type="molecule type" value="Genomic_DNA"/>
</dbReference>
<name>A0A4Q1BVR0_TREME</name>
<protein>
    <submittedName>
        <fullName evidence="5">Uncharacterized protein</fullName>
    </submittedName>
</protein>
<feature type="transmembrane region" description="Helical" evidence="2">
    <location>
        <begin position="486"/>
        <end position="509"/>
    </location>
</feature>
<feature type="domain" description="DUF7928" evidence="4">
    <location>
        <begin position="278"/>
        <end position="440"/>
    </location>
</feature>
<evidence type="ECO:0000313" key="5">
    <source>
        <dbReference type="EMBL" id="RXK42221.1"/>
    </source>
</evidence>
<comment type="caution">
    <text evidence="5">The sequence shown here is derived from an EMBL/GenBank/DDBJ whole genome shotgun (WGS) entry which is preliminary data.</text>
</comment>
<dbReference type="InterPro" id="IPR057688">
    <property type="entry name" value="DUF7928"/>
</dbReference>
<dbReference type="OrthoDB" id="38531at2759"/>
<dbReference type="SUPFAM" id="SSF53448">
    <property type="entry name" value="Nucleotide-diphospho-sugar transferases"/>
    <property type="match status" value="1"/>
</dbReference>
<evidence type="ECO:0000259" key="4">
    <source>
        <dbReference type="Pfam" id="PF25550"/>
    </source>
</evidence>
<dbReference type="Pfam" id="PF25550">
    <property type="entry name" value="DUF7928"/>
    <property type="match status" value="1"/>
</dbReference>
<feature type="transmembrane region" description="Helical" evidence="2">
    <location>
        <begin position="952"/>
        <end position="973"/>
    </location>
</feature>
<gene>
    <name evidence="5" type="ORF">M231_00579</name>
</gene>
<feature type="transmembrane region" description="Helical" evidence="2">
    <location>
        <begin position="985"/>
        <end position="1006"/>
    </location>
</feature>
<sequence length="1180" mass="133064">MGIFSRKPKPAFEPPEVPMAEVSHSRRISQQLNSNRRRSSLFPSFFHATSEAPPEMDSVTGLPLVHGVQQSTFLGRKMSSTLIPAFVRKASLAAAHRDSDPGHLRLGETNGLVRETMTDAFYRSRLTLDAVSDEEEDDGLWGEKASRTLSRKSFTSAPSTDTFSIELGWQSGPPRNKRKKEEKIDQKKKHTRHSSSHKRHRHRRVVREMDQNLDTFNAFSQNGLTPLTRSPVNSTNVSESSLPLSTHQYPVLQPTSSDLILSPSDKPRAVPVGDGFDALDVMADHIFRIGVERKQWFKVPRIGTRRTVGTGLTIRAKAGLYRTFPVNYEALDEFEEAITRLNPEIAIKIKSEIVSDILATYIDPFPSSTELVIDADTRIQILDEIPHLARARKHQYAAFVRSEGVLVVWADHVESVIPAAEALEEALIQFIWRGEEENEKILADLHREEKEMALISGEDVPTEETGIDPEDIVMRRLKKEWKERPVVLLAPLTDGLAIIVTMSLIALGARGLFLNFEPWWRLTLAGTLVKEYILDGQAARFALLVFALPLFCISSFACNCLVGSIMQTLGPVRQVHQKSRYFSGIAPKRTMGELAHVTVQLPVYKESLEDVIMPTVESLKKAVTTYERQGGSVSILVCDDGLQLLPQKEAERRRRYYFDNNLAYVARPGHNVNGFIRKGRFKKAGNMNFANALSLRVEEIMDDLRPDAQTAKSVRDPEHFWNDMDENGVYETALKQALDESNGKAWAAGNIRIGSTLLIIDSDTRVPEDCFADAVSEMTESPDVAIIQHMSGVMQVAHHFFENGVAHFTKGIQHAISYVCASGEVAPFVGHNAFLRWSALQECMFVDPDDGVKKIWSEDHVSEDFQIAVTLQIKGYVVRWATYSKGDFQEGVSLTCDDEMNRWQKYAYGCSELLFHPLQQVLRKGPITPLFHQFMWSNIPIHSKFTISAYMFSYWAISCAWILSVGNYAIMGFDLPVDAYYLPSWQVTFVCIILFVGLCNVAFITLRYRLKLPDCSTDAINQIKWIPFFAIFFTGMSMPMSFALVSHAIGYNMTWSTTVKSVEKSNFFLQLPLIWKRFWPQLVFFTIVIVGVIITSTSVVPPGYRVGSLEVWIPISLIAGSHILWPFVLNPWFLSFSVSFGFHPDPLLIISSMTTFPSMLPSTSLSVMKSRQVTMADRQF</sequence>
<feature type="domain" description="Glycosyltransferase 2-like" evidence="3">
    <location>
        <begin position="758"/>
        <end position="963"/>
    </location>
</feature>
<feature type="transmembrane region" description="Helical" evidence="2">
    <location>
        <begin position="1111"/>
        <end position="1128"/>
    </location>
</feature>
<dbReference type="InParanoid" id="A0A4Q1BVR0"/>
<dbReference type="AlphaFoldDB" id="A0A4Q1BVR0"/>
<reference evidence="5 6" key="1">
    <citation type="submission" date="2016-06" db="EMBL/GenBank/DDBJ databases">
        <title>Evolution of pathogenesis and genome organization in the Tremellales.</title>
        <authorList>
            <person name="Cuomo C."/>
            <person name="Litvintseva A."/>
            <person name="Heitman J."/>
            <person name="Chen Y."/>
            <person name="Sun S."/>
            <person name="Springer D."/>
            <person name="Dromer F."/>
            <person name="Young S."/>
            <person name="Zeng Q."/>
            <person name="Chapman S."/>
            <person name="Gujja S."/>
            <person name="Saif S."/>
            <person name="Birren B."/>
        </authorList>
    </citation>
    <scope>NUCLEOTIDE SEQUENCE [LARGE SCALE GENOMIC DNA]</scope>
    <source>
        <strain evidence="5 6">ATCC 28783</strain>
    </source>
</reference>
<dbReference type="VEuPathDB" id="FungiDB:TREMEDRAFT_11927"/>
<evidence type="ECO:0000313" key="6">
    <source>
        <dbReference type="Proteomes" id="UP000289152"/>
    </source>
</evidence>
<evidence type="ECO:0000256" key="2">
    <source>
        <dbReference type="SAM" id="Phobius"/>
    </source>
</evidence>
<dbReference type="STRING" id="5217.A0A4Q1BVR0"/>
<dbReference type="InterPro" id="IPR001173">
    <property type="entry name" value="Glyco_trans_2-like"/>
</dbReference>
<feature type="region of interest" description="Disordered" evidence="1">
    <location>
        <begin position="149"/>
        <end position="203"/>
    </location>
</feature>
<feature type="compositionally biased region" description="Polar residues" evidence="1">
    <location>
        <begin position="149"/>
        <end position="163"/>
    </location>
</feature>
<keyword evidence="2" id="KW-1133">Transmembrane helix</keyword>
<keyword evidence="6" id="KW-1185">Reference proteome</keyword>
<keyword evidence="2" id="KW-0472">Membrane</keyword>
<feature type="transmembrane region" description="Helical" evidence="2">
    <location>
        <begin position="1026"/>
        <end position="1049"/>
    </location>
</feature>
<evidence type="ECO:0000256" key="1">
    <source>
        <dbReference type="SAM" id="MobiDB-lite"/>
    </source>
</evidence>
<dbReference type="InterPro" id="IPR029044">
    <property type="entry name" value="Nucleotide-diphossugar_trans"/>
</dbReference>
<dbReference type="Pfam" id="PF13632">
    <property type="entry name" value="Glyco_trans_2_3"/>
    <property type="match status" value="1"/>
</dbReference>
<feature type="transmembrane region" description="Helical" evidence="2">
    <location>
        <begin position="1148"/>
        <end position="1168"/>
    </location>
</feature>